<feature type="compositionally biased region" description="Basic and acidic residues" evidence="1">
    <location>
        <begin position="177"/>
        <end position="194"/>
    </location>
</feature>
<proteinExistence type="predicted"/>
<feature type="compositionally biased region" description="Basic residues" evidence="1">
    <location>
        <begin position="195"/>
        <end position="206"/>
    </location>
</feature>
<evidence type="ECO:0000313" key="3">
    <source>
        <dbReference type="Proteomes" id="UP000035009"/>
    </source>
</evidence>
<gene>
    <name evidence="2" type="ORF">GM1_061_00080</name>
</gene>
<reference evidence="2 3" key="1">
    <citation type="submission" date="2013-02" db="EMBL/GenBank/DDBJ databases">
        <title>Whole genome shotgun sequence of Gordonia malaquae NBRC 108250.</title>
        <authorList>
            <person name="Yoshida I."/>
            <person name="Hosoyama A."/>
            <person name="Tsuchikane K."/>
            <person name="Ando Y."/>
            <person name="Baba S."/>
            <person name="Ohji S."/>
            <person name="Hamada M."/>
            <person name="Tamura T."/>
            <person name="Yamazoe A."/>
            <person name="Yamazaki S."/>
            <person name="Fujita N."/>
        </authorList>
    </citation>
    <scope>NUCLEOTIDE SEQUENCE [LARGE SCALE GENOMIC DNA]</scope>
    <source>
        <strain evidence="2 3">NBRC 108250</strain>
    </source>
</reference>
<accession>M3VCH8</accession>
<protein>
    <submittedName>
        <fullName evidence="2">Uncharacterized protein</fullName>
    </submittedName>
</protein>
<dbReference type="EMBL" id="BAOP01000061">
    <property type="protein sequence ID" value="GAC82038.1"/>
    <property type="molecule type" value="Genomic_DNA"/>
</dbReference>
<dbReference type="AlphaFoldDB" id="M3VCH8"/>
<dbReference type="RefSeq" id="WP_008382237.1">
    <property type="nucleotide sequence ID" value="NZ_BAOP01000061.1"/>
</dbReference>
<name>M3VCH8_GORML</name>
<keyword evidence="3" id="KW-1185">Reference proteome</keyword>
<organism evidence="2 3">
    <name type="scientific">Gordonia malaquae NBRC 108250</name>
    <dbReference type="NCBI Taxonomy" id="1223542"/>
    <lineage>
        <taxon>Bacteria</taxon>
        <taxon>Bacillati</taxon>
        <taxon>Actinomycetota</taxon>
        <taxon>Actinomycetes</taxon>
        <taxon>Mycobacteriales</taxon>
        <taxon>Gordoniaceae</taxon>
        <taxon>Gordonia</taxon>
    </lineage>
</organism>
<evidence type="ECO:0000313" key="2">
    <source>
        <dbReference type="EMBL" id="GAC82038.1"/>
    </source>
</evidence>
<dbReference type="Proteomes" id="UP000035009">
    <property type="component" value="Unassembled WGS sequence"/>
</dbReference>
<evidence type="ECO:0000256" key="1">
    <source>
        <dbReference type="SAM" id="MobiDB-lite"/>
    </source>
</evidence>
<sequence length="206" mass="23356">MDDAGGASHLDDPDFLLHMATNELLPRSEWNVDYLSEAYRRFTMQQEGRHLFEPFIDDIMTALPDQSVQSEMFWQPDIGGLPEEFYSTVAQIAASHIMNPRRAYQDHYMNMLAGLIGKTADRQTSNELWAVFPQRLRESAELSEIDTNRGEGPKCAVQCTNAAQTSICTTTLDNRTVDPRSEARAGTDLRDRKALRSNRRGTKADR</sequence>
<feature type="region of interest" description="Disordered" evidence="1">
    <location>
        <begin position="177"/>
        <end position="206"/>
    </location>
</feature>
<comment type="caution">
    <text evidence="2">The sequence shown here is derived from an EMBL/GenBank/DDBJ whole genome shotgun (WGS) entry which is preliminary data.</text>
</comment>